<dbReference type="RefSeq" id="WP_338253504.1">
    <property type="nucleotide sequence ID" value="NZ_BSRI01000002.1"/>
</dbReference>
<proteinExistence type="predicted"/>
<accession>A0ABQ6FYU3</accession>
<reference evidence="1 2" key="1">
    <citation type="submission" date="2023-02" db="EMBL/GenBank/DDBJ databases">
        <title>Dictyobacter halimunensis sp. nov., a new member of the class Ktedonobacteria from forest soil in a geothermal area.</title>
        <authorList>
            <person name="Rachmania M.K."/>
            <person name="Ningsih F."/>
            <person name="Sakai Y."/>
            <person name="Yabe S."/>
            <person name="Yokota A."/>
            <person name="Sjamsuridzal W."/>
        </authorList>
    </citation>
    <scope>NUCLEOTIDE SEQUENCE [LARGE SCALE GENOMIC DNA]</scope>
    <source>
        <strain evidence="1 2">S3.2.2.5</strain>
    </source>
</reference>
<dbReference type="EMBL" id="BSRI01000002">
    <property type="protein sequence ID" value="GLV57540.1"/>
    <property type="molecule type" value="Genomic_DNA"/>
</dbReference>
<keyword evidence="2" id="KW-1185">Reference proteome</keyword>
<protein>
    <submittedName>
        <fullName evidence="1">Uncharacterized protein</fullName>
    </submittedName>
</protein>
<sequence length="92" mass="10431">MDQFEHILEDCQKQVARGASQEEIIVNLHTQGVNIIESTKIIRGVYHIPLIDAKRIVTAHPVWTSLVQSWDPIHAALIEELEKDAKKSSFDS</sequence>
<comment type="caution">
    <text evidence="1">The sequence shown here is derived from an EMBL/GenBank/DDBJ whole genome shotgun (WGS) entry which is preliminary data.</text>
</comment>
<organism evidence="1 2">
    <name type="scientific">Dictyobacter halimunensis</name>
    <dbReference type="NCBI Taxonomy" id="3026934"/>
    <lineage>
        <taxon>Bacteria</taxon>
        <taxon>Bacillati</taxon>
        <taxon>Chloroflexota</taxon>
        <taxon>Ktedonobacteria</taxon>
        <taxon>Ktedonobacterales</taxon>
        <taxon>Dictyobacteraceae</taxon>
        <taxon>Dictyobacter</taxon>
    </lineage>
</organism>
<evidence type="ECO:0000313" key="1">
    <source>
        <dbReference type="EMBL" id="GLV57540.1"/>
    </source>
</evidence>
<evidence type="ECO:0000313" key="2">
    <source>
        <dbReference type="Proteomes" id="UP001344906"/>
    </source>
</evidence>
<gene>
    <name evidence="1" type="ORF">KDH_43760</name>
</gene>
<dbReference type="Proteomes" id="UP001344906">
    <property type="component" value="Unassembled WGS sequence"/>
</dbReference>
<name>A0ABQ6FYU3_9CHLR</name>